<dbReference type="OrthoDB" id="2603324at2"/>
<dbReference type="Proteomes" id="UP000282892">
    <property type="component" value="Chromosome"/>
</dbReference>
<dbReference type="KEGG" id="nmk:CHR53_26630"/>
<dbReference type="AlphaFoldDB" id="A0A3T0I5A9"/>
<accession>A0A3T0I5A9</accession>
<evidence type="ECO:0000313" key="1">
    <source>
        <dbReference type="EMBL" id="AZU64517.1"/>
    </source>
</evidence>
<keyword evidence="1" id="KW-0418">Kinase</keyword>
<reference evidence="1 2" key="1">
    <citation type="submission" date="2017-07" db="EMBL/GenBank/DDBJ databases">
        <title>The complete genome sequence of Bacillus mesonae strain H20-5, an efficient strain improving plant abiotic stress resistance.</title>
        <authorList>
            <person name="Kim S.Y."/>
            <person name="Song H."/>
            <person name="Sang M.K."/>
            <person name="Weon H.-Y."/>
            <person name="Song J."/>
        </authorList>
    </citation>
    <scope>NUCLEOTIDE SEQUENCE [LARGE SCALE GENOMIC DNA]</scope>
    <source>
        <strain evidence="1 2">H20-5</strain>
    </source>
</reference>
<keyword evidence="2" id="KW-1185">Reference proteome</keyword>
<evidence type="ECO:0000313" key="2">
    <source>
        <dbReference type="Proteomes" id="UP000282892"/>
    </source>
</evidence>
<keyword evidence="1" id="KW-0808">Transferase</keyword>
<gene>
    <name evidence="1" type="ORF">CHR53_26630</name>
</gene>
<organism evidence="1 2">
    <name type="scientific">Neobacillus mesonae</name>
    <dbReference type="NCBI Taxonomy" id="1193713"/>
    <lineage>
        <taxon>Bacteria</taxon>
        <taxon>Bacillati</taxon>
        <taxon>Bacillota</taxon>
        <taxon>Bacilli</taxon>
        <taxon>Bacillales</taxon>
        <taxon>Bacillaceae</taxon>
        <taxon>Neobacillus</taxon>
    </lineage>
</organism>
<sequence length="196" mass="22760">MKWGDSMKPWFNIDCITEQVDRLKSDMREVWEQHVYWTRLTVNSIAFNLPDLDANTARLLRNATDMGNLLKPFYGNQIAAKFASLIRAHLVIAAELVQAAKAGNQRAAADAERRWYANGEEIAEFLSRINPFISRREFQEMFFEHLALTKKEAVLILQQNFKASIEVFDKIEAEALEMSDTITFAIVKQFPRKFRR</sequence>
<proteinExistence type="predicted"/>
<dbReference type="EMBL" id="CP022572">
    <property type="protein sequence ID" value="AZU64517.1"/>
    <property type="molecule type" value="Genomic_DNA"/>
</dbReference>
<dbReference type="STRING" id="1193713.GCA_001636315_02236"/>
<protein>
    <submittedName>
        <fullName evidence="1">Acetylglutamate kinase</fullName>
    </submittedName>
</protein>
<dbReference type="GO" id="GO:0016301">
    <property type="term" value="F:kinase activity"/>
    <property type="evidence" value="ECO:0007669"/>
    <property type="project" value="UniProtKB-KW"/>
</dbReference>
<name>A0A3T0I5A9_9BACI</name>